<dbReference type="EMBL" id="CAKOFQ010007383">
    <property type="protein sequence ID" value="CAH1999880.1"/>
    <property type="molecule type" value="Genomic_DNA"/>
</dbReference>
<reference evidence="2" key="1">
    <citation type="submission" date="2022-03" db="EMBL/GenBank/DDBJ databases">
        <authorList>
            <person name="Sayadi A."/>
        </authorList>
    </citation>
    <scope>NUCLEOTIDE SEQUENCE</scope>
</reference>
<accession>A0A9P0LUP8</accession>
<protein>
    <submittedName>
        <fullName evidence="2">Uncharacterized protein</fullName>
    </submittedName>
</protein>
<gene>
    <name evidence="2" type="ORF">ACAOBT_LOCUS25232</name>
</gene>
<organism evidence="2 3">
    <name type="scientific">Acanthoscelides obtectus</name>
    <name type="common">Bean weevil</name>
    <name type="synonym">Bruchus obtectus</name>
    <dbReference type="NCBI Taxonomy" id="200917"/>
    <lineage>
        <taxon>Eukaryota</taxon>
        <taxon>Metazoa</taxon>
        <taxon>Ecdysozoa</taxon>
        <taxon>Arthropoda</taxon>
        <taxon>Hexapoda</taxon>
        <taxon>Insecta</taxon>
        <taxon>Pterygota</taxon>
        <taxon>Neoptera</taxon>
        <taxon>Endopterygota</taxon>
        <taxon>Coleoptera</taxon>
        <taxon>Polyphaga</taxon>
        <taxon>Cucujiformia</taxon>
        <taxon>Chrysomeloidea</taxon>
        <taxon>Chrysomelidae</taxon>
        <taxon>Bruchinae</taxon>
        <taxon>Bruchini</taxon>
        <taxon>Acanthoscelides</taxon>
    </lineage>
</organism>
<dbReference type="Proteomes" id="UP001152888">
    <property type="component" value="Unassembled WGS sequence"/>
</dbReference>
<evidence type="ECO:0000313" key="3">
    <source>
        <dbReference type="Proteomes" id="UP001152888"/>
    </source>
</evidence>
<name>A0A9P0LUP8_ACAOB</name>
<evidence type="ECO:0000256" key="1">
    <source>
        <dbReference type="SAM" id="MobiDB-lite"/>
    </source>
</evidence>
<feature type="region of interest" description="Disordered" evidence="1">
    <location>
        <begin position="33"/>
        <end position="52"/>
    </location>
</feature>
<evidence type="ECO:0000313" key="2">
    <source>
        <dbReference type="EMBL" id="CAH1999880.1"/>
    </source>
</evidence>
<proteinExistence type="predicted"/>
<sequence length="196" mass="22774">MPCKLRHESKKQAEIRDGAENCVNDEYTGQYGRNKQGVTLKPMDHKNDESEDADVFKPKSSIFRTPKWSREPEQKRAEMMILVREMENIGKRQCYQYQSIMNEELIQNFFEEIDSINKVVDKDLTKNPFSMQDKTSVMYASINLHKSLTRVVYKVSQLEKENLALTAKVEETKLRHYELSGGATVSSTEIQVTKQQ</sequence>
<keyword evidence="3" id="KW-1185">Reference proteome</keyword>
<dbReference type="AlphaFoldDB" id="A0A9P0LUP8"/>
<comment type="caution">
    <text evidence="2">The sequence shown here is derived from an EMBL/GenBank/DDBJ whole genome shotgun (WGS) entry which is preliminary data.</text>
</comment>